<sequence>MMNWVGHNFCLLIDGIGTVDFNIIVKCHIKPFIFSKKYDTKKLSSNTHLFWNLSQAKFGFGLEPHFASYVALIIDNVMTLLVGHSPKKRTPSPRLTSPRRPYSLSWKRNIRARFIGEIREIHIDYGYKVLQIKRLKWKFRENERTKVNGFLRVTPRNVD</sequence>
<dbReference type="InterPro" id="IPR008586">
    <property type="entry name" value="DUF868_pln"/>
</dbReference>
<comment type="caution">
    <text evidence="1">The sequence shown here is derived from an EMBL/GenBank/DDBJ whole genome shotgun (WGS) entry which is preliminary data.</text>
</comment>
<evidence type="ECO:0000313" key="2">
    <source>
        <dbReference type="Proteomes" id="UP001359559"/>
    </source>
</evidence>
<organism evidence="1 2">
    <name type="scientific">Clitoria ternatea</name>
    <name type="common">Butterfly pea</name>
    <dbReference type="NCBI Taxonomy" id="43366"/>
    <lineage>
        <taxon>Eukaryota</taxon>
        <taxon>Viridiplantae</taxon>
        <taxon>Streptophyta</taxon>
        <taxon>Embryophyta</taxon>
        <taxon>Tracheophyta</taxon>
        <taxon>Spermatophyta</taxon>
        <taxon>Magnoliopsida</taxon>
        <taxon>eudicotyledons</taxon>
        <taxon>Gunneridae</taxon>
        <taxon>Pentapetalae</taxon>
        <taxon>rosids</taxon>
        <taxon>fabids</taxon>
        <taxon>Fabales</taxon>
        <taxon>Fabaceae</taxon>
        <taxon>Papilionoideae</taxon>
        <taxon>50 kb inversion clade</taxon>
        <taxon>NPAAA clade</taxon>
        <taxon>indigoferoid/millettioid clade</taxon>
        <taxon>Phaseoleae</taxon>
        <taxon>Clitoria</taxon>
    </lineage>
</organism>
<gene>
    <name evidence="1" type="ORF">RJT34_25171</name>
</gene>
<dbReference type="AlphaFoldDB" id="A0AAN9FPF4"/>
<reference evidence="1 2" key="1">
    <citation type="submission" date="2024-01" db="EMBL/GenBank/DDBJ databases">
        <title>The genomes of 5 underutilized Papilionoideae crops provide insights into root nodulation and disease resistance.</title>
        <authorList>
            <person name="Yuan L."/>
        </authorList>
    </citation>
    <scope>NUCLEOTIDE SEQUENCE [LARGE SCALE GENOMIC DNA]</scope>
    <source>
        <strain evidence="1">LY-2023</strain>
        <tissue evidence="1">Leaf</tissue>
    </source>
</reference>
<protein>
    <submittedName>
        <fullName evidence="1">Uncharacterized protein</fullName>
    </submittedName>
</protein>
<accession>A0AAN9FPF4</accession>
<name>A0AAN9FPF4_CLITE</name>
<dbReference type="PANTHER" id="PTHR31972:SF3">
    <property type="entry name" value="OS09G0416600 PROTEIN"/>
    <property type="match status" value="1"/>
</dbReference>
<proteinExistence type="predicted"/>
<dbReference type="Proteomes" id="UP001359559">
    <property type="component" value="Unassembled WGS sequence"/>
</dbReference>
<keyword evidence="2" id="KW-1185">Reference proteome</keyword>
<evidence type="ECO:0000313" key="1">
    <source>
        <dbReference type="EMBL" id="KAK7280109.1"/>
    </source>
</evidence>
<dbReference type="Pfam" id="PF05910">
    <property type="entry name" value="DUF868"/>
    <property type="match status" value="1"/>
</dbReference>
<dbReference type="PANTHER" id="PTHR31972">
    <property type="entry name" value="EXPRESSED PROTEIN"/>
    <property type="match status" value="1"/>
</dbReference>
<dbReference type="EMBL" id="JAYKXN010000006">
    <property type="protein sequence ID" value="KAK7280109.1"/>
    <property type="molecule type" value="Genomic_DNA"/>
</dbReference>